<sequence>MLQRVVGRAPVVSELPNVSYIRSLPDLTPRDQRKLKRSGIDQDELTAAFLGIQMISTIAPPPQPPKRTRTFMDGGVLMTRPKMMAAVLEAQRRQKVEERVIKAREGQEKREIQEQAAILKQFEKERRQQEKNKKNKVRSQLQPGQDRVKVSLNKPPNWETRKELHHQTLVRPST</sequence>
<name>A0A081A3M5_PHYNI</name>
<organism evidence="2 3">
    <name type="scientific">Phytophthora nicotianae P1976</name>
    <dbReference type="NCBI Taxonomy" id="1317066"/>
    <lineage>
        <taxon>Eukaryota</taxon>
        <taxon>Sar</taxon>
        <taxon>Stramenopiles</taxon>
        <taxon>Oomycota</taxon>
        <taxon>Peronosporomycetes</taxon>
        <taxon>Peronosporales</taxon>
        <taxon>Peronosporaceae</taxon>
        <taxon>Phytophthora</taxon>
    </lineage>
</organism>
<accession>A0A081A3M5</accession>
<gene>
    <name evidence="2" type="ORF">F444_10570</name>
</gene>
<protein>
    <submittedName>
        <fullName evidence="2">Uncharacterized protein</fullName>
    </submittedName>
</protein>
<dbReference type="OrthoDB" id="10591901at2759"/>
<dbReference type="AlphaFoldDB" id="A0A081A3M5"/>
<reference evidence="2 3" key="1">
    <citation type="submission" date="2013-11" db="EMBL/GenBank/DDBJ databases">
        <title>The Genome Sequence of Phytophthora parasitica P1976.</title>
        <authorList>
            <consortium name="The Broad Institute Genomics Platform"/>
            <person name="Russ C."/>
            <person name="Tyler B."/>
            <person name="Panabieres F."/>
            <person name="Shan W."/>
            <person name="Tripathy S."/>
            <person name="Grunwald N."/>
            <person name="Machado M."/>
            <person name="Johnson C.S."/>
            <person name="Walker B."/>
            <person name="Young S."/>
            <person name="Zeng Q."/>
            <person name="Gargeya S."/>
            <person name="Fitzgerald M."/>
            <person name="Haas B."/>
            <person name="Abouelleil A."/>
            <person name="Allen A.W."/>
            <person name="Alvarado L."/>
            <person name="Arachchi H.M."/>
            <person name="Berlin A.M."/>
            <person name="Chapman S.B."/>
            <person name="Gainer-Dewar J."/>
            <person name="Goldberg J."/>
            <person name="Griggs A."/>
            <person name="Gujja S."/>
            <person name="Hansen M."/>
            <person name="Howarth C."/>
            <person name="Imamovic A."/>
            <person name="Ireland A."/>
            <person name="Larimer J."/>
            <person name="McCowan C."/>
            <person name="Murphy C."/>
            <person name="Pearson M."/>
            <person name="Poon T.W."/>
            <person name="Priest M."/>
            <person name="Roberts A."/>
            <person name="Saif S."/>
            <person name="Shea T."/>
            <person name="Sisk P."/>
            <person name="Sykes S."/>
            <person name="Wortman J."/>
            <person name="Nusbaum C."/>
            <person name="Birren B."/>
        </authorList>
    </citation>
    <scope>NUCLEOTIDE SEQUENCE [LARGE SCALE GENOMIC DNA]</scope>
    <source>
        <strain evidence="2 3">P1976</strain>
    </source>
</reference>
<evidence type="ECO:0000256" key="1">
    <source>
        <dbReference type="SAM" id="MobiDB-lite"/>
    </source>
</evidence>
<dbReference type="Proteomes" id="UP000028582">
    <property type="component" value="Unassembled WGS sequence"/>
</dbReference>
<comment type="caution">
    <text evidence="2">The sequence shown here is derived from an EMBL/GenBank/DDBJ whole genome shotgun (WGS) entry which is preliminary data.</text>
</comment>
<dbReference type="EMBL" id="ANJA01001890">
    <property type="protein sequence ID" value="ETO73486.1"/>
    <property type="molecule type" value="Genomic_DNA"/>
</dbReference>
<proteinExistence type="predicted"/>
<evidence type="ECO:0000313" key="2">
    <source>
        <dbReference type="EMBL" id="ETO73486.1"/>
    </source>
</evidence>
<feature type="compositionally biased region" description="Basic and acidic residues" evidence="1">
    <location>
        <begin position="123"/>
        <end position="132"/>
    </location>
</feature>
<feature type="non-terminal residue" evidence="2">
    <location>
        <position position="174"/>
    </location>
</feature>
<feature type="region of interest" description="Disordered" evidence="1">
    <location>
        <begin position="123"/>
        <end position="174"/>
    </location>
</feature>
<evidence type="ECO:0000313" key="3">
    <source>
        <dbReference type="Proteomes" id="UP000028582"/>
    </source>
</evidence>